<sequence>MKDVLNIAPHGVSRSAVLALQLLWLVAASACASNKASQQDTSWASHFAFEAERIEARARAVDLARVHDVRAEQAELRGWMMTLSKEMTLGGAEAQGPGHAALGRGALALGDLDAAIEHLEAAWSAGFREPSVVWARALALSQRYREQCITALTVLDPEERRVREQDTERQHREPVLALLRQAREKEAPSADLLAALIAFHEGRLDAAAALLEPMTASHPWFVEAPLLRADVLLLRAAQLWEEGQEGAARARLEHGREALAAARTTAESQMQAYLAQARFESAVIAVIRTDPPGTVPLTYEAGLGPAGSALGALDIASRLDPAAPAPPCERARMFNALAEHPRRKDHFQGHLFNEAVETTDAILARDPTSRCAYMERIRTQVSQAERARQEGYGPDMPKEQDLLKAVPPAGRDLAFHLLHARVLGLWVIIENDWGHTRVGDRHGAHRDQALDVWRTILALEARIPAYWIQFGELLVERGMDPLMEDGAADLEQAEAAWAKASTLRTKAPGLWLLGAHVQMAKALRSRARGEESGKAWETARARLRDGLTQQPQESSMHHALGRILLEQAKERWAHGGNPAELLDAAEAAQAVATKLDSGHGPGVLGRADIAALRAEYAWRRGEDPSPDVDKAEALYAQAMSEGPTKTEAILGLLQVLQPQARYELEQGRDPEPALDRRRKSIDLRAMLTVHKRVSYLRTLGEDTLVQARWVARTDRPQAETLFNYALAALTEALGQQPRSQEARLAMGELNRYRAVAMKAAGQDAEPLLAKGLALADALVNERPNWPEALLLRAALLRTKDPASAQARADRDAALKVNANLAPGWVRQFPEDMPKVP</sequence>
<dbReference type="InterPro" id="IPR011990">
    <property type="entry name" value="TPR-like_helical_dom_sf"/>
</dbReference>
<evidence type="ECO:0000313" key="2">
    <source>
        <dbReference type="EMBL" id="NBC43146.1"/>
    </source>
</evidence>
<feature type="chain" id="PRO_5030568667" description="Tetratricopeptide repeat protein" evidence="1">
    <location>
        <begin position="33"/>
        <end position="836"/>
    </location>
</feature>
<dbReference type="PROSITE" id="PS51257">
    <property type="entry name" value="PROKAR_LIPOPROTEIN"/>
    <property type="match status" value="1"/>
</dbReference>
<dbReference type="AlphaFoldDB" id="A0A7X4YCX6"/>
<protein>
    <recommendedName>
        <fullName evidence="4">Tetratricopeptide repeat protein</fullName>
    </recommendedName>
</protein>
<gene>
    <name evidence="2" type="ORF">GTZ93_25405</name>
</gene>
<evidence type="ECO:0000256" key="1">
    <source>
        <dbReference type="SAM" id="SignalP"/>
    </source>
</evidence>
<dbReference type="Gene3D" id="1.25.40.10">
    <property type="entry name" value="Tetratricopeptide repeat domain"/>
    <property type="match status" value="2"/>
</dbReference>
<comment type="caution">
    <text evidence="2">The sequence shown here is derived from an EMBL/GenBank/DDBJ whole genome shotgun (WGS) entry which is preliminary data.</text>
</comment>
<keyword evidence="1" id="KW-0732">Signal</keyword>
<name>A0A7X4YCX6_9BACT</name>
<dbReference type="EMBL" id="JAAAPK010000007">
    <property type="protein sequence ID" value="NBC43146.1"/>
    <property type="molecule type" value="Genomic_DNA"/>
</dbReference>
<proteinExistence type="predicted"/>
<dbReference type="Proteomes" id="UP000537825">
    <property type="component" value="Unassembled WGS sequence"/>
</dbReference>
<evidence type="ECO:0008006" key="4">
    <source>
        <dbReference type="Google" id="ProtNLM"/>
    </source>
</evidence>
<accession>A0A7X4YCX6</accession>
<feature type="signal peptide" evidence="1">
    <location>
        <begin position="1"/>
        <end position="32"/>
    </location>
</feature>
<evidence type="ECO:0000313" key="3">
    <source>
        <dbReference type="Proteomes" id="UP000537825"/>
    </source>
</evidence>
<reference evidence="2 3" key="1">
    <citation type="submission" date="2020-01" db="EMBL/GenBank/DDBJ databases">
        <title>The draft genome sequence of Corallococcus exiguus DSM 14696.</title>
        <authorList>
            <person name="Zhang X."/>
            <person name="Zhu H."/>
        </authorList>
    </citation>
    <scope>NUCLEOTIDE SEQUENCE [LARGE SCALE GENOMIC DNA]</scope>
    <source>
        <strain evidence="2 3">DSM 14696</strain>
    </source>
</reference>
<organism evidence="2 3">
    <name type="scientific">Corallococcus exiguus</name>
    <dbReference type="NCBI Taxonomy" id="83462"/>
    <lineage>
        <taxon>Bacteria</taxon>
        <taxon>Pseudomonadati</taxon>
        <taxon>Myxococcota</taxon>
        <taxon>Myxococcia</taxon>
        <taxon>Myxococcales</taxon>
        <taxon>Cystobacterineae</taxon>
        <taxon>Myxococcaceae</taxon>
        <taxon>Corallococcus</taxon>
    </lineage>
</organism>
<keyword evidence="3" id="KW-1185">Reference proteome</keyword>
<dbReference type="RefSeq" id="WP_139915946.1">
    <property type="nucleotide sequence ID" value="NZ_CBCSLE010000064.1"/>
</dbReference>